<proteinExistence type="predicted"/>
<keyword evidence="3" id="KW-0732">Signal</keyword>
<evidence type="ECO:0000256" key="1">
    <source>
        <dbReference type="ARBA" id="ARBA00004418"/>
    </source>
</evidence>
<protein>
    <submittedName>
        <fullName evidence="5">Spermidine/putrescine import ABC transporter substrate-binding protein PotD (TC 3.A.1.11.1)</fullName>
    </submittedName>
</protein>
<evidence type="ECO:0000256" key="3">
    <source>
        <dbReference type="ARBA" id="ARBA00022729"/>
    </source>
</evidence>
<dbReference type="Gene3D" id="3.40.190.10">
    <property type="entry name" value="Periplasmic binding protein-like II"/>
    <property type="match status" value="2"/>
</dbReference>
<dbReference type="InterPro" id="IPR006059">
    <property type="entry name" value="SBP"/>
</dbReference>
<keyword evidence="2" id="KW-0813">Transport</keyword>
<dbReference type="GO" id="GO:0019808">
    <property type="term" value="F:polyamine binding"/>
    <property type="evidence" value="ECO:0007669"/>
    <property type="project" value="InterPro"/>
</dbReference>
<dbReference type="InterPro" id="IPR001188">
    <property type="entry name" value="Sperm_putr-bd"/>
</dbReference>
<dbReference type="PANTHER" id="PTHR30222">
    <property type="entry name" value="SPERMIDINE/PUTRESCINE-BINDING PERIPLASMIC PROTEIN"/>
    <property type="match status" value="1"/>
</dbReference>
<dbReference type="GO" id="GO:0042597">
    <property type="term" value="C:periplasmic space"/>
    <property type="evidence" value="ECO:0007669"/>
    <property type="project" value="UniProtKB-SubCell"/>
</dbReference>
<keyword evidence="4" id="KW-0574">Periplasm</keyword>
<comment type="subcellular location">
    <subcellularLocation>
        <location evidence="1">Periplasm</location>
    </subcellularLocation>
</comment>
<dbReference type="EMBL" id="UOFC01000234">
    <property type="protein sequence ID" value="VAW48826.1"/>
    <property type="molecule type" value="Genomic_DNA"/>
</dbReference>
<dbReference type="PRINTS" id="PR00909">
    <property type="entry name" value="SPERMDNBNDNG"/>
</dbReference>
<dbReference type="SUPFAM" id="SSF53850">
    <property type="entry name" value="Periplasmic binding protein-like II"/>
    <property type="match status" value="1"/>
</dbReference>
<organism evidence="5">
    <name type="scientific">hydrothermal vent metagenome</name>
    <dbReference type="NCBI Taxonomy" id="652676"/>
    <lineage>
        <taxon>unclassified sequences</taxon>
        <taxon>metagenomes</taxon>
        <taxon>ecological metagenomes</taxon>
    </lineage>
</organism>
<accession>A0A3B0WWU7</accession>
<dbReference type="PANTHER" id="PTHR30222:SF17">
    <property type="entry name" value="SPERMIDINE_PUTRESCINE-BINDING PERIPLASMIC PROTEIN"/>
    <property type="match status" value="1"/>
</dbReference>
<reference evidence="5" key="1">
    <citation type="submission" date="2018-06" db="EMBL/GenBank/DDBJ databases">
        <authorList>
            <person name="Zhirakovskaya E."/>
        </authorList>
    </citation>
    <scope>NUCLEOTIDE SEQUENCE</scope>
</reference>
<evidence type="ECO:0000313" key="5">
    <source>
        <dbReference type="EMBL" id="VAW48826.1"/>
    </source>
</evidence>
<evidence type="ECO:0000256" key="2">
    <source>
        <dbReference type="ARBA" id="ARBA00022448"/>
    </source>
</evidence>
<dbReference type="CDD" id="cd13590">
    <property type="entry name" value="PBP2_PotD_PotF_like"/>
    <property type="match status" value="1"/>
</dbReference>
<evidence type="ECO:0000256" key="4">
    <source>
        <dbReference type="ARBA" id="ARBA00022764"/>
    </source>
</evidence>
<dbReference type="GO" id="GO:0015846">
    <property type="term" value="P:polyamine transport"/>
    <property type="evidence" value="ECO:0007669"/>
    <property type="project" value="InterPro"/>
</dbReference>
<sequence>MLGLVTPHALLAEPRQTHKPLRFLNWDTYIGKTTLRDFTQRSGVDVAMDVFTSEADFVAKLLMSNPRYDVAVASDYSIMRLIRAELLTPLNRSLIPNISNINPQFMDAEFDKGRRYSLPYMWGTLGIGYRKSAVKGPVDSWKWLLDSDKYSGRIAVLDEQSTLIQMALKYLGYSINTTNADEIKKAGNLLTKQKPHIKYFAGDNGQDLLRDGEVDLVMEWNGDISQVMEEDDDIAYVVPKEGSLVWQDNLCIPRRAPNVTAAHQFINFIFDAKAGAELAEEIAYATPNLAALELTSESYQKNAAIFPSKEILARCESARYAGSRVSQLYNEAWNQILNGGGNQ</sequence>
<dbReference type="Pfam" id="PF13416">
    <property type="entry name" value="SBP_bac_8"/>
    <property type="match status" value="1"/>
</dbReference>
<gene>
    <name evidence="5" type="ORF">MNBD_GAMMA03-1391</name>
</gene>
<name>A0A3B0WWU7_9ZZZZ</name>
<dbReference type="PIRSF" id="PIRSF019574">
    <property type="entry name" value="Periplasmic_polyamine_BP"/>
    <property type="match status" value="1"/>
</dbReference>
<dbReference type="AlphaFoldDB" id="A0A3B0WWU7"/>